<dbReference type="RefSeq" id="WP_112706688.1">
    <property type="nucleotide sequence ID" value="NZ_QMEU01000002.1"/>
</dbReference>
<proteinExistence type="predicted"/>
<reference evidence="1 2" key="1">
    <citation type="submission" date="2018-06" db="EMBL/GenBank/DDBJ databases">
        <title>NTM in soil in Japan.</title>
        <authorList>
            <person name="Ohya K."/>
        </authorList>
    </citation>
    <scope>NUCLEOTIDE SEQUENCE [LARGE SCALE GENOMIC DNA]</scope>
    <source>
        <strain evidence="1 2">GF76</strain>
    </source>
</reference>
<evidence type="ECO:0000313" key="1">
    <source>
        <dbReference type="EMBL" id="RAV00303.1"/>
    </source>
</evidence>
<dbReference type="Proteomes" id="UP000250347">
    <property type="component" value="Unassembled WGS sequence"/>
</dbReference>
<evidence type="ECO:0000313" key="2">
    <source>
        <dbReference type="Proteomes" id="UP000250347"/>
    </source>
</evidence>
<protein>
    <submittedName>
        <fullName evidence="1">Uncharacterized protein</fullName>
    </submittedName>
</protein>
<sequence length="105" mass="11565">MRWLFGRLTAVVAVAFMAMVVAVIATPAIGSAQCDRNLSFNVSTFECKPRPAPPPWYAVPPAYSPAFASDVPPPPPRPAWSPNEPMWSVGFHQWGAYFDGVWVPY</sequence>
<organism evidence="1 2">
    <name type="scientific">Mycobacterium colombiense</name>
    <dbReference type="NCBI Taxonomy" id="339268"/>
    <lineage>
        <taxon>Bacteria</taxon>
        <taxon>Bacillati</taxon>
        <taxon>Actinomycetota</taxon>
        <taxon>Actinomycetes</taxon>
        <taxon>Mycobacteriales</taxon>
        <taxon>Mycobacteriaceae</taxon>
        <taxon>Mycobacterium</taxon>
        <taxon>Mycobacterium avium complex (MAC)</taxon>
    </lineage>
</organism>
<accession>A0A329L0K0</accession>
<gene>
    <name evidence="1" type="ORF">DQP58_01155</name>
</gene>
<dbReference type="EMBL" id="QMEU01000002">
    <property type="protein sequence ID" value="RAV00303.1"/>
    <property type="molecule type" value="Genomic_DNA"/>
</dbReference>
<comment type="caution">
    <text evidence="1">The sequence shown here is derived from an EMBL/GenBank/DDBJ whole genome shotgun (WGS) entry which is preliminary data.</text>
</comment>
<name>A0A329L0K0_9MYCO</name>
<dbReference type="AlphaFoldDB" id="A0A329L0K0"/>